<dbReference type="Proteomes" id="UP000007110">
    <property type="component" value="Unassembled WGS sequence"/>
</dbReference>
<dbReference type="InterPro" id="IPR013087">
    <property type="entry name" value="Znf_C2H2_type"/>
</dbReference>
<dbReference type="Pfam" id="PF00096">
    <property type="entry name" value="zf-C2H2"/>
    <property type="match status" value="3"/>
</dbReference>
<keyword evidence="7" id="KW-0539">Nucleus</keyword>
<dbReference type="GO" id="GO:0008270">
    <property type="term" value="F:zinc ion binding"/>
    <property type="evidence" value="ECO:0007669"/>
    <property type="project" value="UniProtKB-KW"/>
</dbReference>
<evidence type="ECO:0000256" key="6">
    <source>
        <dbReference type="ARBA" id="ARBA00023125"/>
    </source>
</evidence>
<dbReference type="AlphaFoldDB" id="A0A7M7NC30"/>
<dbReference type="Gene3D" id="3.30.160.60">
    <property type="entry name" value="Classic Zinc Finger"/>
    <property type="match status" value="3"/>
</dbReference>
<evidence type="ECO:0000256" key="8">
    <source>
        <dbReference type="PROSITE-ProRule" id="PRU00042"/>
    </source>
</evidence>
<dbReference type="GO" id="GO:0005634">
    <property type="term" value="C:nucleus"/>
    <property type="evidence" value="ECO:0000318"/>
    <property type="project" value="GO_Central"/>
</dbReference>
<dbReference type="PANTHER" id="PTHR24404:SF114">
    <property type="entry name" value="KLUMPFUSS, ISOFORM B-RELATED"/>
    <property type="match status" value="1"/>
</dbReference>
<evidence type="ECO:0000313" key="11">
    <source>
        <dbReference type="EnsemblMetazoa" id="XP_030834490"/>
    </source>
</evidence>
<dbReference type="PANTHER" id="PTHR24404">
    <property type="entry name" value="ZINC FINGER PROTEIN"/>
    <property type="match status" value="1"/>
</dbReference>
<dbReference type="PROSITE" id="PS00028">
    <property type="entry name" value="ZINC_FINGER_C2H2_1"/>
    <property type="match status" value="3"/>
</dbReference>
<dbReference type="GeneID" id="115921291"/>
<dbReference type="GO" id="GO:0003677">
    <property type="term" value="F:DNA binding"/>
    <property type="evidence" value="ECO:0007669"/>
    <property type="project" value="UniProtKB-KW"/>
</dbReference>
<dbReference type="InterPro" id="IPR050589">
    <property type="entry name" value="Ikaros_C2H2-ZF"/>
</dbReference>
<evidence type="ECO:0000256" key="9">
    <source>
        <dbReference type="SAM" id="MobiDB-lite"/>
    </source>
</evidence>
<feature type="domain" description="C2H2-type" evidence="10">
    <location>
        <begin position="448"/>
        <end position="476"/>
    </location>
</feature>
<dbReference type="InParanoid" id="A0A7M7NC30"/>
<dbReference type="OrthoDB" id="8922241at2759"/>
<keyword evidence="2" id="KW-0479">Metal-binding</keyword>
<dbReference type="SUPFAM" id="SSF57667">
    <property type="entry name" value="beta-beta-alpha zinc fingers"/>
    <property type="match status" value="2"/>
</dbReference>
<evidence type="ECO:0000256" key="1">
    <source>
        <dbReference type="ARBA" id="ARBA00004123"/>
    </source>
</evidence>
<sequence>MYEFIAVWSTTIVIKIEKDDYVDGDSQCPMLQSGQEGSLLIDKEEKVVFQRSDGFKIYFIKQEPKEEVCHQQTGPCSRGDMALEQSSLQQWTLEAQPREETEVVDPKQDSVKEAEGVQAASQVSSGGCINVVKESRQRNSEHGRSKHAKLPSNVGMGKIKAEEITESEEGSEANVAPSSKSDVAIAQVEVPVPRTYACPMCSQRFSKRYHLKEHKYRIHSGERPYECPQCQEGFVRLRDLEYHFKIRHRSIYKTTCECGDILTDKQLDGHRRTCRGKKLNQCAQCENQIPGGMDLTQLKTVHDAERPYCSGYVKILPLNAALSIRCETKQPNVNPHDCLNSTRQGLSNSENGIKNSLEQGLSLSVPVGGIDREELNENRQKSVPVNDKRLSKSENGASCTENAKLINDVPESNLTARECEAEEGKESSIILPSGSNTIRLGKGVFKPFACSECNQGFYHQSWLVDHLRRHHAGIYNRLGL</sequence>
<evidence type="ECO:0000256" key="2">
    <source>
        <dbReference type="ARBA" id="ARBA00022723"/>
    </source>
</evidence>
<feature type="domain" description="C2H2-type" evidence="10">
    <location>
        <begin position="196"/>
        <end position="224"/>
    </location>
</feature>
<reference evidence="12" key="1">
    <citation type="submission" date="2015-02" db="EMBL/GenBank/DDBJ databases">
        <title>Genome sequencing for Strongylocentrotus purpuratus.</title>
        <authorList>
            <person name="Murali S."/>
            <person name="Liu Y."/>
            <person name="Vee V."/>
            <person name="English A."/>
            <person name="Wang M."/>
            <person name="Skinner E."/>
            <person name="Han Y."/>
            <person name="Muzny D.M."/>
            <person name="Worley K.C."/>
            <person name="Gibbs R.A."/>
        </authorList>
    </citation>
    <scope>NUCLEOTIDE SEQUENCE</scope>
</reference>
<dbReference type="GO" id="GO:0006357">
    <property type="term" value="P:regulation of transcription by RNA polymerase II"/>
    <property type="evidence" value="ECO:0000318"/>
    <property type="project" value="GO_Central"/>
</dbReference>
<reference evidence="11" key="2">
    <citation type="submission" date="2021-01" db="UniProtKB">
        <authorList>
            <consortium name="EnsemblMetazoa"/>
        </authorList>
    </citation>
    <scope>IDENTIFICATION</scope>
</reference>
<dbReference type="FunFam" id="3.30.160.60:FF:000100">
    <property type="entry name" value="Zinc finger 45-like"/>
    <property type="match status" value="1"/>
</dbReference>
<evidence type="ECO:0000256" key="3">
    <source>
        <dbReference type="ARBA" id="ARBA00022737"/>
    </source>
</evidence>
<dbReference type="SMART" id="SM00355">
    <property type="entry name" value="ZnF_C2H2"/>
    <property type="match status" value="3"/>
</dbReference>
<name>A0A7M7NC30_STRPU</name>
<evidence type="ECO:0000313" key="12">
    <source>
        <dbReference type="Proteomes" id="UP000007110"/>
    </source>
</evidence>
<keyword evidence="5" id="KW-0862">Zinc</keyword>
<organism evidence="11 12">
    <name type="scientific">Strongylocentrotus purpuratus</name>
    <name type="common">Purple sea urchin</name>
    <dbReference type="NCBI Taxonomy" id="7668"/>
    <lineage>
        <taxon>Eukaryota</taxon>
        <taxon>Metazoa</taxon>
        <taxon>Echinodermata</taxon>
        <taxon>Eleutherozoa</taxon>
        <taxon>Echinozoa</taxon>
        <taxon>Echinoidea</taxon>
        <taxon>Euechinoidea</taxon>
        <taxon>Echinacea</taxon>
        <taxon>Camarodonta</taxon>
        <taxon>Echinidea</taxon>
        <taxon>Strongylocentrotidae</taxon>
        <taxon>Strongylocentrotus</taxon>
    </lineage>
</organism>
<feature type="compositionally biased region" description="Basic and acidic residues" evidence="9">
    <location>
        <begin position="372"/>
        <end position="392"/>
    </location>
</feature>
<feature type="region of interest" description="Disordered" evidence="9">
    <location>
        <begin position="372"/>
        <end position="396"/>
    </location>
</feature>
<keyword evidence="6" id="KW-0238">DNA-binding</keyword>
<keyword evidence="3" id="KW-0677">Repeat</keyword>
<evidence type="ECO:0000256" key="4">
    <source>
        <dbReference type="ARBA" id="ARBA00022771"/>
    </source>
</evidence>
<dbReference type="PROSITE" id="PS50157">
    <property type="entry name" value="ZINC_FINGER_C2H2_2"/>
    <property type="match status" value="3"/>
</dbReference>
<feature type="domain" description="C2H2-type" evidence="10">
    <location>
        <begin position="225"/>
        <end position="248"/>
    </location>
</feature>
<keyword evidence="4 8" id="KW-0863">Zinc-finger</keyword>
<dbReference type="InterPro" id="IPR036236">
    <property type="entry name" value="Znf_C2H2_sf"/>
</dbReference>
<accession>A0A7M7NC30</accession>
<evidence type="ECO:0000259" key="10">
    <source>
        <dbReference type="PROSITE" id="PS50157"/>
    </source>
</evidence>
<keyword evidence="12" id="KW-1185">Reference proteome</keyword>
<protein>
    <recommendedName>
        <fullName evidence="10">C2H2-type domain-containing protein</fullName>
    </recommendedName>
</protein>
<proteinExistence type="predicted"/>
<evidence type="ECO:0000256" key="7">
    <source>
        <dbReference type="ARBA" id="ARBA00023242"/>
    </source>
</evidence>
<dbReference type="EnsemblMetazoa" id="XM_030978630">
    <property type="protein sequence ID" value="XP_030834490"/>
    <property type="gene ID" value="LOC115921291"/>
</dbReference>
<comment type="subcellular location">
    <subcellularLocation>
        <location evidence="1">Nucleus</location>
    </subcellularLocation>
</comment>
<dbReference type="KEGG" id="spu:115921291"/>
<dbReference type="RefSeq" id="XP_030834490.1">
    <property type="nucleotide sequence ID" value="XM_030978630.1"/>
</dbReference>
<evidence type="ECO:0000256" key="5">
    <source>
        <dbReference type="ARBA" id="ARBA00022833"/>
    </source>
</evidence>